<dbReference type="InterPro" id="IPR013162">
    <property type="entry name" value="CD80_C2-set"/>
</dbReference>
<evidence type="ECO:0000256" key="2">
    <source>
        <dbReference type="ARBA" id="ARBA00022692"/>
    </source>
</evidence>
<dbReference type="PANTHER" id="PTHR23278">
    <property type="entry name" value="SIDESTEP PROTEIN"/>
    <property type="match status" value="1"/>
</dbReference>
<dbReference type="CDD" id="cd00096">
    <property type="entry name" value="Ig"/>
    <property type="match status" value="1"/>
</dbReference>
<dbReference type="STRING" id="1965070.A0A3S3Q699"/>
<proteinExistence type="predicted"/>
<dbReference type="InterPro" id="IPR036179">
    <property type="entry name" value="Ig-like_dom_sf"/>
</dbReference>
<feature type="non-terminal residue" evidence="9">
    <location>
        <position position="1"/>
    </location>
</feature>
<dbReference type="InterPro" id="IPR007110">
    <property type="entry name" value="Ig-like_dom"/>
</dbReference>
<dbReference type="Pfam" id="PF08205">
    <property type="entry name" value="C2-set_2"/>
    <property type="match status" value="2"/>
</dbReference>
<dbReference type="GO" id="GO:0016020">
    <property type="term" value="C:membrane"/>
    <property type="evidence" value="ECO:0007669"/>
    <property type="project" value="UniProtKB-SubCell"/>
</dbReference>
<feature type="domain" description="Ig-like" evidence="8">
    <location>
        <begin position="1"/>
        <end position="110"/>
    </location>
</feature>
<keyword evidence="4 7" id="KW-0472">Membrane</keyword>
<evidence type="ECO:0000256" key="3">
    <source>
        <dbReference type="ARBA" id="ARBA00022989"/>
    </source>
</evidence>
<feature type="domain" description="Ig-like" evidence="8">
    <location>
        <begin position="379"/>
        <end position="473"/>
    </location>
</feature>
<evidence type="ECO:0000256" key="7">
    <source>
        <dbReference type="SAM" id="Phobius"/>
    </source>
</evidence>
<dbReference type="Pfam" id="PF07686">
    <property type="entry name" value="V-set"/>
    <property type="match status" value="1"/>
</dbReference>
<dbReference type="Pfam" id="PF07679">
    <property type="entry name" value="I-set"/>
    <property type="match status" value="1"/>
</dbReference>
<evidence type="ECO:0000313" key="10">
    <source>
        <dbReference type="Proteomes" id="UP000285301"/>
    </source>
</evidence>
<dbReference type="PANTHER" id="PTHR23278:SF19">
    <property type="entry name" value="OBSCURIN"/>
    <property type="match status" value="1"/>
</dbReference>
<dbReference type="SMART" id="SM00409">
    <property type="entry name" value="IG"/>
    <property type="match status" value="4"/>
</dbReference>
<dbReference type="InterPro" id="IPR013783">
    <property type="entry name" value="Ig-like_fold"/>
</dbReference>
<keyword evidence="10" id="KW-1185">Reference proteome</keyword>
<accession>A0A3S3Q699</accession>
<feature type="transmembrane region" description="Helical" evidence="7">
    <location>
        <begin position="486"/>
        <end position="508"/>
    </location>
</feature>
<feature type="domain" description="Ig-like" evidence="8">
    <location>
        <begin position="225"/>
        <end position="311"/>
    </location>
</feature>
<evidence type="ECO:0000259" key="8">
    <source>
        <dbReference type="PROSITE" id="PS50835"/>
    </source>
</evidence>
<feature type="domain" description="Ig-like" evidence="8">
    <location>
        <begin position="114"/>
        <end position="218"/>
    </location>
</feature>
<feature type="region of interest" description="Disordered" evidence="6">
    <location>
        <begin position="588"/>
        <end position="608"/>
    </location>
</feature>
<dbReference type="EMBL" id="NCKU01000633">
    <property type="protein sequence ID" value="RWS14737.1"/>
    <property type="molecule type" value="Genomic_DNA"/>
</dbReference>
<feature type="domain" description="Ig-like" evidence="8">
    <location>
        <begin position="325"/>
        <end position="366"/>
    </location>
</feature>
<comment type="subcellular location">
    <subcellularLocation>
        <location evidence="1">Membrane</location>
        <topology evidence="1">Single-pass membrane protein</topology>
    </subcellularLocation>
</comment>
<dbReference type="Proteomes" id="UP000285301">
    <property type="component" value="Unassembled WGS sequence"/>
</dbReference>
<reference evidence="9 10" key="1">
    <citation type="journal article" date="2018" name="Gigascience">
        <title>Genomes of trombidid mites reveal novel predicted allergens and laterally-transferred genes associated with secondary metabolism.</title>
        <authorList>
            <person name="Dong X."/>
            <person name="Chaisiri K."/>
            <person name="Xia D."/>
            <person name="Armstrong S.D."/>
            <person name="Fang Y."/>
            <person name="Donnelly M.J."/>
            <person name="Kadowaki T."/>
            <person name="McGarry J.W."/>
            <person name="Darby A.C."/>
            <person name="Makepeace B.L."/>
        </authorList>
    </citation>
    <scope>NUCLEOTIDE SEQUENCE [LARGE SCALE GENOMIC DNA]</scope>
    <source>
        <strain evidence="9">UoL-WK</strain>
    </source>
</reference>
<dbReference type="OrthoDB" id="6407805at2759"/>
<evidence type="ECO:0000256" key="5">
    <source>
        <dbReference type="ARBA" id="ARBA00023157"/>
    </source>
</evidence>
<dbReference type="SMART" id="SM00408">
    <property type="entry name" value="IGc2"/>
    <property type="match status" value="3"/>
</dbReference>
<dbReference type="PROSITE" id="PS50835">
    <property type="entry name" value="IG_LIKE"/>
    <property type="match status" value="5"/>
</dbReference>
<dbReference type="InterPro" id="IPR003598">
    <property type="entry name" value="Ig_sub2"/>
</dbReference>
<dbReference type="AlphaFoldDB" id="A0A3S3Q699"/>
<feature type="non-terminal residue" evidence="9">
    <location>
        <position position="608"/>
    </location>
</feature>
<dbReference type="SUPFAM" id="SSF48726">
    <property type="entry name" value="Immunoglobulin"/>
    <property type="match status" value="4"/>
</dbReference>
<dbReference type="InterPro" id="IPR013098">
    <property type="entry name" value="Ig_I-set"/>
</dbReference>
<dbReference type="InterPro" id="IPR013106">
    <property type="entry name" value="Ig_V-set"/>
</dbReference>
<evidence type="ECO:0000256" key="4">
    <source>
        <dbReference type="ARBA" id="ARBA00023136"/>
    </source>
</evidence>
<organism evidence="9 10">
    <name type="scientific">Dinothrombium tinctorium</name>
    <dbReference type="NCBI Taxonomy" id="1965070"/>
    <lineage>
        <taxon>Eukaryota</taxon>
        <taxon>Metazoa</taxon>
        <taxon>Ecdysozoa</taxon>
        <taxon>Arthropoda</taxon>
        <taxon>Chelicerata</taxon>
        <taxon>Arachnida</taxon>
        <taxon>Acari</taxon>
        <taxon>Acariformes</taxon>
        <taxon>Trombidiformes</taxon>
        <taxon>Prostigmata</taxon>
        <taxon>Anystina</taxon>
        <taxon>Parasitengona</taxon>
        <taxon>Trombidioidea</taxon>
        <taxon>Trombidiidae</taxon>
        <taxon>Dinothrombium</taxon>
    </lineage>
</organism>
<keyword evidence="5" id="KW-1015">Disulfide bond</keyword>
<protein>
    <submittedName>
        <fullName evidence="9">Hemicentin-1-like protein</fullName>
    </submittedName>
</protein>
<feature type="compositionally biased region" description="Basic and acidic residues" evidence="6">
    <location>
        <begin position="593"/>
        <end position="608"/>
    </location>
</feature>
<dbReference type="Gene3D" id="2.60.40.10">
    <property type="entry name" value="Immunoglobulins"/>
    <property type="match status" value="4"/>
</dbReference>
<evidence type="ECO:0000313" key="9">
    <source>
        <dbReference type="EMBL" id="RWS14737.1"/>
    </source>
</evidence>
<comment type="caution">
    <text evidence="9">The sequence shown here is derived from an EMBL/GenBank/DDBJ whole genome shotgun (WGS) entry which is preliminary data.</text>
</comment>
<feature type="region of interest" description="Disordered" evidence="6">
    <location>
        <begin position="524"/>
        <end position="543"/>
    </location>
</feature>
<name>A0A3S3Q699_9ACAR</name>
<keyword evidence="3 7" id="KW-1133">Transmembrane helix</keyword>
<evidence type="ECO:0000256" key="1">
    <source>
        <dbReference type="ARBA" id="ARBA00004167"/>
    </source>
</evidence>
<dbReference type="InterPro" id="IPR003599">
    <property type="entry name" value="Ig_sub"/>
</dbReference>
<gene>
    <name evidence="9" type="ORF">B4U79_11948</name>
</gene>
<keyword evidence="2 7" id="KW-0812">Transmembrane</keyword>
<sequence>SGIIEIKGVVNTRASLPCNVSTKNSDEIQLVFWYKNKNATGPPIYTLDIRSEQHSIFVADHLRDRAFFNITVQPPMLILSPLKQSDNGFYSCRADYKWSRTQIATVKLIVFVPPRGIYIRDEKGQHVYAIAGPYDEDSNLNLTCIAENGAPPPSVLWYLNGNLIDKSHTLLEQRPNRSVVVKNELIIPKVTSNYSNSILTCQASDNHHSSLPISTSLRIDMNLKPKGVKIVTPNTTLKANKKIDALCTSWGSQPAAKITWILDGKEITKTRLVHSEDGNRTQSSFTLIPSANDDQKLLVCRAENHKLKDVFVVEDVYRLNIHYKPKLSLALVDEQQTQFILEGNMVIFNCSVKSNPATNSTFWLFNDKILSANLDEDAPICKMKSSSEVNVKFGEEIQIKCIVDAWPNENVTFDWRMKNAFNFASKSLRNFTENGSQSELFFRPKTFEDIGIINCTAKNIAGEQRKPCQFVLNVPKGVIGTALYNFIFPVGIFVTTIFALIILIFVFVKQKNLKIKCCAKSERNVGDGDEQTAKDSPVFTERSSNTEFGEKSDFKGIPPDVIELNAVSFFSERDKKKIEAKNSIALASPPSSLEHRSFQRAERVSVND</sequence>
<evidence type="ECO:0000256" key="6">
    <source>
        <dbReference type="SAM" id="MobiDB-lite"/>
    </source>
</evidence>